<keyword evidence="3" id="KW-1185">Reference proteome</keyword>
<evidence type="ECO:0000313" key="3">
    <source>
        <dbReference type="Proteomes" id="UP000251889"/>
    </source>
</evidence>
<dbReference type="Proteomes" id="UP000251889">
    <property type="component" value="Unassembled WGS sequence"/>
</dbReference>
<dbReference type="Gene3D" id="3.40.50.300">
    <property type="entry name" value="P-loop containing nucleotide triphosphate hydrolases"/>
    <property type="match status" value="1"/>
</dbReference>
<gene>
    <name evidence="2" type="ORF">DQQ10_27450</name>
</gene>
<organism evidence="2 3">
    <name type="scientific">Pseudochryseolinea flava</name>
    <dbReference type="NCBI Taxonomy" id="2059302"/>
    <lineage>
        <taxon>Bacteria</taxon>
        <taxon>Pseudomonadati</taxon>
        <taxon>Bacteroidota</taxon>
        <taxon>Cytophagia</taxon>
        <taxon>Cytophagales</taxon>
        <taxon>Fulvivirgaceae</taxon>
        <taxon>Pseudochryseolinea</taxon>
    </lineage>
</organism>
<proteinExistence type="predicted"/>
<dbReference type="AlphaFoldDB" id="A0A364XVW6"/>
<dbReference type="InterPro" id="IPR022205">
    <property type="entry name" value="DUF3732"/>
</dbReference>
<evidence type="ECO:0000313" key="2">
    <source>
        <dbReference type="EMBL" id="RAV97650.1"/>
    </source>
</evidence>
<reference evidence="2 3" key="1">
    <citation type="submission" date="2018-06" db="EMBL/GenBank/DDBJ databases">
        <title>Chryseolinea flavus sp. nov., a member of the phylum Bacteroidetes isolated from soil.</title>
        <authorList>
            <person name="Li Y."/>
            <person name="Wang J."/>
        </authorList>
    </citation>
    <scope>NUCLEOTIDE SEQUENCE [LARGE SCALE GENOMIC DNA]</scope>
    <source>
        <strain evidence="2 3">SDU1-6</strain>
    </source>
</reference>
<dbReference type="InterPro" id="IPR027417">
    <property type="entry name" value="P-loop_NTPase"/>
</dbReference>
<feature type="compositionally biased region" description="Pro residues" evidence="1">
    <location>
        <begin position="636"/>
        <end position="648"/>
    </location>
</feature>
<protein>
    <recommendedName>
        <fullName evidence="4">DUF3732 domain-containing protein</fullName>
    </recommendedName>
</protein>
<comment type="caution">
    <text evidence="2">The sequence shown here is derived from an EMBL/GenBank/DDBJ whole genome shotgun (WGS) entry which is preliminary data.</text>
</comment>
<dbReference type="EMBL" id="QMFY01000032">
    <property type="protein sequence ID" value="RAV97650.1"/>
    <property type="molecule type" value="Genomic_DNA"/>
</dbReference>
<evidence type="ECO:0000256" key="1">
    <source>
        <dbReference type="SAM" id="MobiDB-lite"/>
    </source>
</evidence>
<accession>A0A364XVW6</accession>
<name>A0A364XVW6_9BACT</name>
<sequence>MKFYIKQIKLWFKNGSEPKVLEFYPDKVNVITGAKSTGKSSVLSIIDYCLLSSKSRIVEEIINEYTEWFGLIFSINDKDFVIARKYADKNVASREVYFSSTGEIPINPVANFDFDKLKSVIEKEFSIDENLVIPYGGKKIAAGSKISYRYFLLFNTLSEDTIAHTNIFFDFDLHDSEKYKEALNRIFFLALGVDDPNNVLVKEKIIALEGDIDRIEKKQKVLQKDERLFNEKIIELLGRAQEYDLIERRLFTVDEALERLEALITQFRPAQYSNNLRQIEDLNKNKRSIWRKIRSLERFNEEYNTYKDNLRGDYESLRPIEYLRTNFTELIPTLEVKEFIETLEVSLGKIREEISNKKAISTNVKGEITRLKKEASDIEKTLSGLPTGTKDFTDEVGKFMFIGELKSKLEFYKDKWNLADELPDIGPMLKQIEELKRILTDTAEKRKAILNILEKTIQKYYNLTNSMGVYKDYEVYFDEHLKILKLRKPGDILSSSNIGSKSNYMFMHLCLFLGLHEHFIVYKQPYVPQFLVLDQPSQPYLEKSTINPDTGEIIADDDRNTIKDAFALLNSFIENMTTQVKASFQIIMLEHAASSYWEEPKLAHFHLVEEFRNENALIPQSAMVPKDTKASDSPIQPSPPTPPETPNI</sequence>
<dbReference type="OrthoDB" id="103556at2"/>
<dbReference type="RefSeq" id="WP_112750160.1">
    <property type="nucleotide sequence ID" value="NZ_QMFY01000032.1"/>
</dbReference>
<dbReference type="Pfam" id="PF12532">
    <property type="entry name" value="DUF3732"/>
    <property type="match status" value="1"/>
</dbReference>
<feature type="region of interest" description="Disordered" evidence="1">
    <location>
        <begin position="622"/>
        <end position="648"/>
    </location>
</feature>
<evidence type="ECO:0008006" key="4">
    <source>
        <dbReference type="Google" id="ProtNLM"/>
    </source>
</evidence>